<gene>
    <name evidence="2" type="ORF">Poly51_05930</name>
</gene>
<dbReference type="RefSeq" id="WP_186775306.1">
    <property type="nucleotide sequence ID" value="NZ_SJPW01000001.1"/>
</dbReference>
<dbReference type="AlphaFoldDB" id="A0A5C6FFX0"/>
<proteinExistence type="predicted"/>
<dbReference type="Proteomes" id="UP000318288">
    <property type="component" value="Unassembled WGS sequence"/>
</dbReference>
<evidence type="ECO:0000313" key="2">
    <source>
        <dbReference type="EMBL" id="TWU60318.1"/>
    </source>
</evidence>
<feature type="transmembrane region" description="Helical" evidence="1">
    <location>
        <begin position="85"/>
        <end position="107"/>
    </location>
</feature>
<feature type="transmembrane region" description="Helical" evidence="1">
    <location>
        <begin position="119"/>
        <end position="138"/>
    </location>
</feature>
<keyword evidence="1" id="KW-0472">Membrane</keyword>
<evidence type="ECO:0000313" key="3">
    <source>
        <dbReference type="Proteomes" id="UP000318288"/>
    </source>
</evidence>
<keyword evidence="1" id="KW-0812">Transmembrane</keyword>
<comment type="caution">
    <text evidence="2">The sequence shown here is derived from an EMBL/GenBank/DDBJ whole genome shotgun (WGS) entry which is preliminary data.</text>
</comment>
<protein>
    <submittedName>
        <fullName evidence="2">Uncharacterized protein</fullName>
    </submittedName>
</protein>
<organism evidence="2 3">
    <name type="scientific">Rubripirellula tenax</name>
    <dbReference type="NCBI Taxonomy" id="2528015"/>
    <lineage>
        <taxon>Bacteria</taxon>
        <taxon>Pseudomonadati</taxon>
        <taxon>Planctomycetota</taxon>
        <taxon>Planctomycetia</taxon>
        <taxon>Pirellulales</taxon>
        <taxon>Pirellulaceae</taxon>
        <taxon>Rubripirellula</taxon>
    </lineage>
</organism>
<sequence>MKLSSKLISLIRIGSLIAIIVATIVLVVTALPTLAGGHLADTRLLVHMMASGVVVALLPVYAIARLMPSSRGTLDTSAQRTALRCLLLFGLLTTATMFVCMLPIASTHTMETLIALHGWSGYALAVATVWVGIMSLGGRRRLPL</sequence>
<feature type="transmembrane region" description="Helical" evidence="1">
    <location>
        <begin position="7"/>
        <end position="32"/>
    </location>
</feature>
<feature type="transmembrane region" description="Helical" evidence="1">
    <location>
        <begin position="44"/>
        <end position="64"/>
    </location>
</feature>
<reference evidence="2 3" key="1">
    <citation type="submission" date="2019-02" db="EMBL/GenBank/DDBJ databases">
        <title>Deep-cultivation of Planctomycetes and their phenomic and genomic characterization uncovers novel biology.</title>
        <authorList>
            <person name="Wiegand S."/>
            <person name="Jogler M."/>
            <person name="Boedeker C."/>
            <person name="Pinto D."/>
            <person name="Vollmers J."/>
            <person name="Rivas-Marin E."/>
            <person name="Kohn T."/>
            <person name="Peeters S.H."/>
            <person name="Heuer A."/>
            <person name="Rast P."/>
            <person name="Oberbeckmann S."/>
            <person name="Bunk B."/>
            <person name="Jeske O."/>
            <person name="Meyerdierks A."/>
            <person name="Storesund J.E."/>
            <person name="Kallscheuer N."/>
            <person name="Luecker S."/>
            <person name="Lage O.M."/>
            <person name="Pohl T."/>
            <person name="Merkel B.J."/>
            <person name="Hornburger P."/>
            <person name="Mueller R.-W."/>
            <person name="Bruemmer F."/>
            <person name="Labrenz M."/>
            <person name="Spormann A.M."/>
            <person name="Op Den Camp H."/>
            <person name="Overmann J."/>
            <person name="Amann R."/>
            <person name="Jetten M.S.M."/>
            <person name="Mascher T."/>
            <person name="Medema M.H."/>
            <person name="Devos D.P."/>
            <person name="Kaster A.-K."/>
            <person name="Ovreas L."/>
            <person name="Rohde M."/>
            <person name="Galperin M.Y."/>
            <person name="Jogler C."/>
        </authorList>
    </citation>
    <scope>NUCLEOTIDE SEQUENCE [LARGE SCALE GENOMIC DNA]</scope>
    <source>
        <strain evidence="2 3">Poly51</strain>
    </source>
</reference>
<name>A0A5C6FFX0_9BACT</name>
<keyword evidence="1" id="KW-1133">Transmembrane helix</keyword>
<accession>A0A5C6FFX0</accession>
<evidence type="ECO:0000256" key="1">
    <source>
        <dbReference type="SAM" id="Phobius"/>
    </source>
</evidence>
<dbReference type="EMBL" id="SJPW01000001">
    <property type="protein sequence ID" value="TWU60318.1"/>
    <property type="molecule type" value="Genomic_DNA"/>
</dbReference>
<keyword evidence="3" id="KW-1185">Reference proteome</keyword>